<evidence type="ECO:0000313" key="1">
    <source>
        <dbReference type="EMBL" id="QMP19203.1"/>
    </source>
</evidence>
<organism evidence="1 2">
    <name type="scientific">Pseudomonas phage Persinger</name>
    <dbReference type="NCBI Taxonomy" id="2749430"/>
    <lineage>
        <taxon>Viruses</taxon>
        <taxon>Duplodnaviria</taxon>
        <taxon>Heunggongvirae</taxon>
        <taxon>Uroviricota</taxon>
        <taxon>Caudoviricetes</taxon>
        <taxon>Harrisonburgvirus</taxon>
        <taxon>Harrisonburgvirus persinger</taxon>
    </lineage>
</organism>
<evidence type="ECO:0000313" key="2">
    <source>
        <dbReference type="Proteomes" id="UP000514744"/>
    </source>
</evidence>
<dbReference type="EMBL" id="MT613935">
    <property type="protein sequence ID" value="QMP19203.1"/>
    <property type="molecule type" value="Genomic_DNA"/>
</dbReference>
<sequence>MRWWVEGNQYGERVIFASCRYPDGGEYVTRAAMPKNTAKALAWLMVEAMTLEVLDVVGTSQLQPVGLLGGAPC</sequence>
<name>A0A7D7IC07_9CAUD</name>
<reference evidence="1 2" key="1">
    <citation type="submission" date="2020-06" db="EMBL/GenBank/DDBJ databases">
        <authorList>
            <person name="Persinger R.D."/>
            <person name="Temple L."/>
        </authorList>
    </citation>
    <scope>NUCLEOTIDE SEQUENCE [LARGE SCALE GENOMIC DNA]</scope>
</reference>
<dbReference type="Proteomes" id="UP000514744">
    <property type="component" value="Segment"/>
</dbReference>
<protein>
    <submittedName>
        <fullName evidence="1">Uncharacterized protein</fullName>
    </submittedName>
</protein>
<keyword evidence="2" id="KW-1185">Reference proteome</keyword>
<proteinExistence type="predicted"/>
<dbReference type="RefSeq" id="YP_010038060.1">
    <property type="nucleotide sequence ID" value="NC_054149.1"/>
</dbReference>
<dbReference type="KEGG" id="vg:63642532"/>
<accession>A0A7D7IC07</accession>
<dbReference type="GeneID" id="63642532"/>